<comment type="caution">
    <text evidence="2">The sequence shown here is derived from an EMBL/GenBank/DDBJ whole genome shotgun (WGS) entry which is preliminary data.</text>
</comment>
<dbReference type="Proteomes" id="UP000325576">
    <property type="component" value="Unassembled WGS sequence"/>
</dbReference>
<keyword evidence="1" id="KW-1133">Transmembrane helix</keyword>
<name>A0A5N5EC22_RHOER</name>
<organism evidence="2 3">
    <name type="scientific">Rhodococcus erythropolis</name>
    <name type="common">Arthrobacter picolinophilus</name>
    <dbReference type="NCBI Taxonomy" id="1833"/>
    <lineage>
        <taxon>Bacteria</taxon>
        <taxon>Bacillati</taxon>
        <taxon>Actinomycetota</taxon>
        <taxon>Actinomycetes</taxon>
        <taxon>Mycobacteriales</taxon>
        <taxon>Nocardiaceae</taxon>
        <taxon>Rhodococcus</taxon>
        <taxon>Rhodococcus erythropolis group</taxon>
    </lineage>
</organism>
<feature type="transmembrane region" description="Helical" evidence="1">
    <location>
        <begin position="38"/>
        <end position="60"/>
    </location>
</feature>
<dbReference type="EMBL" id="MRBO01000005">
    <property type="protein sequence ID" value="KAB2587423.1"/>
    <property type="molecule type" value="Genomic_DNA"/>
</dbReference>
<protein>
    <submittedName>
        <fullName evidence="2">Uncharacterized protein</fullName>
    </submittedName>
</protein>
<proteinExistence type="predicted"/>
<keyword evidence="1" id="KW-0812">Transmembrane</keyword>
<feature type="transmembrane region" description="Helical" evidence="1">
    <location>
        <begin position="7"/>
        <end position="26"/>
    </location>
</feature>
<dbReference type="AlphaFoldDB" id="A0A5N5EC22"/>
<reference evidence="2 3" key="1">
    <citation type="journal article" date="2017" name="Poromechanics V (2013)">
        <title>Genomic Characterization of the Arsenic-Tolerant Actinobacterium, &lt;i&gt;Rhodococcus erythropolis&lt;/i&gt; S43.</title>
        <authorList>
            <person name="Retamal-Morales G."/>
            <person name="Mehnert M."/>
            <person name="Schwabe R."/>
            <person name="Tischler D."/>
            <person name="Schloemann M."/>
            <person name="Levican G.J."/>
        </authorList>
    </citation>
    <scope>NUCLEOTIDE SEQUENCE [LARGE SCALE GENOMIC DNA]</scope>
    <source>
        <strain evidence="2 3">S43</strain>
    </source>
</reference>
<sequence>MDVTLGAEVLGVVAGFAVVIVVSTAVDALSADVHAVKASAATLSVAAAHAAIFVMVIASLQKLPQSGIRHCA</sequence>
<keyword evidence="1" id="KW-0472">Membrane</keyword>
<accession>A0A5N5EC22</accession>
<evidence type="ECO:0000313" key="3">
    <source>
        <dbReference type="Proteomes" id="UP000325576"/>
    </source>
</evidence>
<evidence type="ECO:0000256" key="1">
    <source>
        <dbReference type="SAM" id="Phobius"/>
    </source>
</evidence>
<evidence type="ECO:0000313" key="2">
    <source>
        <dbReference type="EMBL" id="KAB2587423.1"/>
    </source>
</evidence>
<gene>
    <name evidence="2" type="ORF">BS297_00195</name>
</gene>